<evidence type="ECO:0000313" key="4">
    <source>
        <dbReference type="EMBL" id="WSD20849.1"/>
    </source>
</evidence>
<proteinExistence type="predicted"/>
<dbReference type="InterPro" id="IPR007111">
    <property type="entry name" value="NACHT_NTPase"/>
</dbReference>
<sequence length="790" mass="85309">MRGRWVVTWVLCGVSLVILTMLGMALGKDAASTASSIIAMAISLFGVLSVWAWRRSGQQGRSTSAQLVQAQDALARLVDRQWRREAGLRQLNSPAPLPVSWSDTSEAGICDHPELVGGTVSCRSDQAEELAAAFRRLPRRRLVVLGTAGSGKTTFAVLLALSLLRTRQDAEPVPVLFTAASFDPAQENVHEWLCRRITADYPILADVPTYGPSAVDDILASHRVLPVIDGLDELPEEVRAAVLTAFSRVYDTDAPLILTCRTDEYTDAVTATGALAHAVVVEPAGLATQESLRLLRQATAAGLSQQRWSCLADHVNEHPGGAVSEAFSSPLIVALARSVYAEGAGNPDELRDFTSKEAIEDHLLAALVPTVYATARRHDPAGRLWSPEQAHHYLAQIASGMQLRGTTDLAWWQLYNWVPVLSRTWARCGAVGVLLFLLTLVGFATGQALPEFAPEKLGSLEWIPGAVAVALPCMCWLAARIVNRPGPRARRLTGAARTALFGALAFAVVGVTTDRPDDTAPYAYAIACVFFWGFTFVLVLYSAGLPFPPLLPRRGTLTPSNRPRRLLLAVATFLGTTALAVAAFRLYALVVMTPDSPRSRPAPPVELPWTHGLILGALVGALQALLYWTRGTTSEQEVTDPVTTVRADRLVTLVGCCAGLLLVTLPYNLNAVLQLADPAKPGPAYDNVLTAFVCALLGVGPTGLMLAMAAHAWPYYTAARLLLATRGRLPWKLQHFLDDAHRLGILRQVGPLYQFRHARLQEHLARTVRVPGPRNPSSSPDLQPGPASLR</sequence>
<evidence type="ECO:0000256" key="1">
    <source>
        <dbReference type="SAM" id="MobiDB-lite"/>
    </source>
</evidence>
<feature type="transmembrane region" description="Helical" evidence="2">
    <location>
        <begin position="650"/>
        <end position="669"/>
    </location>
</feature>
<feature type="domain" description="NACHT" evidence="3">
    <location>
        <begin position="140"/>
        <end position="263"/>
    </location>
</feature>
<dbReference type="SUPFAM" id="SSF52540">
    <property type="entry name" value="P-loop containing nucleoside triphosphate hydrolases"/>
    <property type="match status" value="1"/>
</dbReference>
<dbReference type="RefSeq" id="WP_326762451.1">
    <property type="nucleotide sequence ID" value="NZ_CP109135.1"/>
</dbReference>
<evidence type="ECO:0000313" key="5">
    <source>
        <dbReference type="Proteomes" id="UP001340816"/>
    </source>
</evidence>
<feature type="transmembrane region" description="Helical" evidence="2">
    <location>
        <begin position="608"/>
        <end position="629"/>
    </location>
</feature>
<protein>
    <submittedName>
        <fullName evidence="4">NACHT domain-containing protein</fullName>
    </submittedName>
</protein>
<keyword evidence="2" id="KW-0472">Membrane</keyword>
<dbReference type="EMBL" id="CP109135">
    <property type="protein sequence ID" value="WSD20849.1"/>
    <property type="molecule type" value="Genomic_DNA"/>
</dbReference>
<dbReference type="Proteomes" id="UP001340816">
    <property type="component" value="Chromosome"/>
</dbReference>
<evidence type="ECO:0000259" key="3">
    <source>
        <dbReference type="PROSITE" id="PS50837"/>
    </source>
</evidence>
<dbReference type="Pfam" id="PF05729">
    <property type="entry name" value="NACHT"/>
    <property type="match status" value="1"/>
</dbReference>
<evidence type="ECO:0000256" key="2">
    <source>
        <dbReference type="SAM" id="Phobius"/>
    </source>
</evidence>
<feature type="transmembrane region" description="Helical" evidence="2">
    <location>
        <begin position="689"/>
        <end position="713"/>
    </location>
</feature>
<feature type="transmembrane region" description="Helical" evidence="2">
    <location>
        <begin position="523"/>
        <end position="545"/>
    </location>
</feature>
<name>A0ABZ1HQG8_STRPH</name>
<gene>
    <name evidence="4" type="ORF">OHB35_50615</name>
</gene>
<feature type="transmembrane region" description="Helical" evidence="2">
    <location>
        <begin position="33"/>
        <end position="53"/>
    </location>
</feature>
<reference evidence="4 5" key="1">
    <citation type="submission" date="2022-10" db="EMBL/GenBank/DDBJ databases">
        <title>The complete genomes of actinobacterial strains from the NBC collection.</title>
        <authorList>
            <person name="Joergensen T.S."/>
            <person name="Alvarez Arevalo M."/>
            <person name="Sterndorff E.B."/>
            <person name="Faurdal D."/>
            <person name="Vuksanovic O."/>
            <person name="Mourched A.-S."/>
            <person name="Charusanti P."/>
            <person name="Shaw S."/>
            <person name="Blin K."/>
            <person name="Weber T."/>
        </authorList>
    </citation>
    <scope>NUCLEOTIDE SEQUENCE [LARGE SCALE GENOMIC DNA]</scope>
    <source>
        <strain evidence="4 5">NBC 01752</strain>
    </source>
</reference>
<keyword evidence="5" id="KW-1185">Reference proteome</keyword>
<feature type="region of interest" description="Disordered" evidence="1">
    <location>
        <begin position="768"/>
        <end position="790"/>
    </location>
</feature>
<keyword evidence="2" id="KW-0812">Transmembrane</keyword>
<dbReference type="Gene3D" id="3.40.50.300">
    <property type="entry name" value="P-loop containing nucleotide triphosphate hydrolases"/>
    <property type="match status" value="1"/>
</dbReference>
<feature type="transmembrane region" description="Helical" evidence="2">
    <location>
        <begin position="430"/>
        <end position="450"/>
    </location>
</feature>
<feature type="transmembrane region" description="Helical" evidence="2">
    <location>
        <begin position="566"/>
        <end position="588"/>
    </location>
</feature>
<keyword evidence="2" id="KW-1133">Transmembrane helix</keyword>
<dbReference type="InterPro" id="IPR027417">
    <property type="entry name" value="P-loop_NTPase"/>
</dbReference>
<feature type="transmembrane region" description="Helical" evidence="2">
    <location>
        <begin position="494"/>
        <end position="511"/>
    </location>
</feature>
<feature type="transmembrane region" description="Helical" evidence="2">
    <location>
        <begin position="7"/>
        <end position="27"/>
    </location>
</feature>
<dbReference type="PROSITE" id="PS50837">
    <property type="entry name" value="NACHT"/>
    <property type="match status" value="1"/>
</dbReference>
<organism evidence="4 5">
    <name type="scientific">Streptomyces phaeochromogenes</name>
    <dbReference type="NCBI Taxonomy" id="1923"/>
    <lineage>
        <taxon>Bacteria</taxon>
        <taxon>Bacillati</taxon>
        <taxon>Actinomycetota</taxon>
        <taxon>Actinomycetes</taxon>
        <taxon>Kitasatosporales</taxon>
        <taxon>Streptomycetaceae</taxon>
        <taxon>Streptomyces</taxon>
        <taxon>Streptomyces phaeochromogenes group</taxon>
    </lineage>
</organism>
<accession>A0ABZ1HQG8</accession>
<feature type="transmembrane region" description="Helical" evidence="2">
    <location>
        <begin position="462"/>
        <end position="482"/>
    </location>
</feature>